<keyword evidence="6" id="KW-0325">Glycoprotein</keyword>
<dbReference type="Pfam" id="PF07690">
    <property type="entry name" value="MFS_1"/>
    <property type="match status" value="1"/>
</dbReference>
<evidence type="ECO:0000259" key="8">
    <source>
        <dbReference type="PROSITE" id="PS50850"/>
    </source>
</evidence>
<feature type="transmembrane region" description="Helical" evidence="7">
    <location>
        <begin position="125"/>
        <end position="144"/>
    </location>
</feature>
<sequence length="152" mass="15595">MSEPAEQKNSEGGGTSEALPSDGLAAITLFGAAVTAQETIHAPFLCYIPTTYGQLADLWGRRYVMILATAIFLLGSGVCGVCGGASSMDMLISGRAVQGIGGGGINMLVDMIICDLVPMRERGNFIGLLFLFVGVGTTSGPITGGDLTDNTT</sequence>
<dbReference type="SUPFAM" id="SSF103473">
    <property type="entry name" value="MFS general substrate transporter"/>
    <property type="match status" value="1"/>
</dbReference>
<evidence type="ECO:0000313" key="10">
    <source>
        <dbReference type="Proteomes" id="UP000031192"/>
    </source>
</evidence>
<keyword evidence="4 7" id="KW-1133">Transmembrane helix</keyword>
<evidence type="ECO:0000313" key="9">
    <source>
        <dbReference type="EMBL" id="KID86057.1"/>
    </source>
</evidence>
<reference evidence="9 10" key="1">
    <citation type="journal article" date="2014" name="Proc. Natl. Acad. Sci. U.S.A.">
        <title>Trajectory and genomic determinants of fungal-pathogen speciation and host adaptation.</title>
        <authorList>
            <person name="Hu X."/>
            <person name="Xiao G."/>
            <person name="Zheng P."/>
            <person name="Shang Y."/>
            <person name="Su Y."/>
            <person name="Zhang X."/>
            <person name="Liu X."/>
            <person name="Zhan S."/>
            <person name="St Leger R.J."/>
            <person name="Wang C."/>
        </authorList>
    </citation>
    <scope>NUCLEOTIDE SEQUENCE [LARGE SCALE GENOMIC DNA]</scope>
    <source>
        <strain evidence="9 10">ARSEF 977</strain>
    </source>
</reference>
<dbReference type="PANTHER" id="PTHR23501">
    <property type="entry name" value="MAJOR FACILITATOR SUPERFAMILY"/>
    <property type="match status" value="1"/>
</dbReference>
<dbReference type="InterPro" id="IPR011701">
    <property type="entry name" value="MFS"/>
</dbReference>
<comment type="subcellular location">
    <subcellularLocation>
        <location evidence="1">Membrane</location>
        <topology evidence="1">Multi-pass membrane protein</topology>
    </subcellularLocation>
</comment>
<dbReference type="AlphaFoldDB" id="A0A0B4H256"/>
<evidence type="ECO:0000256" key="4">
    <source>
        <dbReference type="ARBA" id="ARBA00022989"/>
    </source>
</evidence>
<evidence type="ECO:0000256" key="7">
    <source>
        <dbReference type="SAM" id="Phobius"/>
    </source>
</evidence>
<dbReference type="GO" id="GO:0022857">
    <property type="term" value="F:transmembrane transporter activity"/>
    <property type="evidence" value="ECO:0007669"/>
    <property type="project" value="InterPro"/>
</dbReference>
<keyword evidence="5 7" id="KW-0472">Membrane</keyword>
<protein>
    <submittedName>
        <fullName evidence="9">Major facilitator superfamily domain, general substrate transporter</fullName>
    </submittedName>
</protein>
<comment type="caution">
    <text evidence="9">The sequence shown here is derived from an EMBL/GenBank/DDBJ whole genome shotgun (WGS) entry which is preliminary data.</text>
</comment>
<keyword evidence="3 7" id="KW-0812">Transmembrane</keyword>
<evidence type="ECO:0000256" key="6">
    <source>
        <dbReference type="ARBA" id="ARBA00023180"/>
    </source>
</evidence>
<evidence type="ECO:0000256" key="5">
    <source>
        <dbReference type="ARBA" id="ARBA00023136"/>
    </source>
</evidence>
<name>A0A0B4H256_METGA</name>
<dbReference type="HOGENOM" id="CLU_1722790_0_0_1"/>
<keyword evidence="2" id="KW-0813">Transport</keyword>
<dbReference type="InterPro" id="IPR020846">
    <property type="entry name" value="MFS_dom"/>
</dbReference>
<dbReference type="EMBL" id="AZNH01000024">
    <property type="protein sequence ID" value="KID86057.1"/>
    <property type="molecule type" value="Genomic_DNA"/>
</dbReference>
<dbReference type="PANTHER" id="PTHR23501:SF187">
    <property type="entry name" value="MAJOR FACILITATOR SUPERFAMILY (MFS) PROFILE DOMAIN-CONTAINING PROTEIN"/>
    <property type="match status" value="1"/>
</dbReference>
<evidence type="ECO:0000256" key="1">
    <source>
        <dbReference type="ARBA" id="ARBA00004141"/>
    </source>
</evidence>
<evidence type="ECO:0000256" key="3">
    <source>
        <dbReference type="ARBA" id="ARBA00022692"/>
    </source>
</evidence>
<accession>A0A0B4H256</accession>
<dbReference type="Gene3D" id="1.20.1250.20">
    <property type="entry name" value="MFS general substrate transporter like domains"/>
    <property type="match status" value="1"/>
</dbReference>
<dbReference type="GO" id="GO:0005886">
    <property type="term" value="C:plasma membrane"/>
    <property type="evidence" value="ECO:0007669"/>
    <property type="project" value="TreeGrafter"/>
</dbReference>
<evidence type="ECO:0000256" key="2">
    <source>
        <dbReference type="ARBA" id="ARBA00022448"/>
    </source>
</evidence>
<dbReference type="InterPro" id="IPR036259">
    <property type="entry name" value="MFS_trans_sf"/>
</dbReference>
<dbReference type="Proteomes" id="UP000031192">
    <property type="component" value="Unassembled WGS sequence"/>
</dbReference>
<dbReference type="PROSITE" id="PS50850">
    <property type="entry name" value="MFS"/>
    <property type="match status" value="1"/>
</dbReference>
<gene>
    <name evidence="9" type="ORF">MGU_06749</name>
</gene>
<feature type="domain" description="Major facilitator superfamily (MFS) profile" evidence="8">
    <location>
        <begin position="1"/>
        <end position="152"/>
    </location>
</feature>
<proteinExistence type="predicted"/>
<keyword evidence="10" id="KW-1185">Reference proteome</keyword>
<feature type="transmembrane region" description="Helical" evidence="7">
    <location>
        <begin position="63"/>
        <end position="86"/>
    </location>
</feature>
<organism evidence="9 10">
    <name type="scientific">Metarhizium guizhouense (strain ARSEF 977)</name>
    <dbReference type="NCBI Taxonomy" id="1276136"/>
    <lineage>
        <taxon>Eukaryota</taxon>
        <taxon>Fungi</taxon>
        <taxon>Dikarya</taxon>
        <taxon>Ascomycota</taxon>
        <taxon>Pezizomycotina</taxon>
        <taxon>Sordariomycetes</taxon>
        <taxon>Hypocreomycetidae</taxon>
        <taxon>Hypocreales</taxon>
        <taxon>Clavicipitaceae</taxon>
        <taxon>Metarhizium</taxon>
    </lineage>
</organism>